<dbReference type="Gene3D" id="2.60.340.10">
    <property type="entry name" value="baseplate structural protein gp8, domain 1"/>
    <property type="match status" value="1"/>
</dbReference>
<reference evidence="2" key="1">
    <citation type="journal article" date="2021" name="Proc. Natl. Acad. Sci. U.S.A.">
        <title>A Catalog of Tens of Thousands of Viruses from Human Metagenomes Reveals Hidden Associations with Chronic Diseases.</title>
        <authorList>
            <person name="Tisza M.J."/>
            <person name="Buck C.B."/>
        </authorList>
    </citation>
    <scope>NUCLEOTIDE SEQUENCE</scope>
    <source>
        <strain evidence="2">CtCo31</strain>
    </source>
</reference>
<dbReference type="SUPFAM" id="SSF89433">
    <property type="entry name" value="Baseplate structural protein gp8"/>
    <property type="match status" value="1"/>
</dbReference>
<dbReference type="InterPro" id="IPR036327">
    <property type="entry name" value="Gp8_sf"/>
</dbReference>
<sequence>MPLDNTAGIVDVWNNMVGIIKIPEAYFDAVIPRKDWGD</sequence>
<name>A0A8S5UM08_9CAUD</name>
<dbReference type="Pfam" id="PF09215">
    <property type="entry name" value="Phage-Gp8"/>
    <property type="match status" value="1"/>
</dbReference>
<dbReference type="InterPro" id="IPR015298">
    <property type="entry name" value="Phage_T4_Gp8"/>
</dbReference>
<evidence type="ECO:0000313" key="2">
    <source>
        <dbReference type="EMBL" id="DAF95460.1"/>
    </source>
</evidence>
<proteinExistence type="predicted"/>
<evidence type="ECO:0000259" key="1">
    <source>
        <dbReference type="Pfam" id="PF09215"/>
    </source>
</evidence>
<dbReference type="EMBL" id="BK016109">
    <property type="protein sequence ID" value="DAF95460.1"/>
    <property type="molecule type" value="Genomic_DNA"/>
</dbReference>
<feature type="domain" description="Bacteriophage T4 Gp8" evidence="1">
    <location>
        <begin position="2"/>
        <end position="38"/>
    </location>
</feature>
<organism evidence="2">
    <name type="scientific">Myoviridae sp. ctCo31</name>
    <dbReference type="NCBI Taxonomy" id="2825053"/>
    <lineage>
        <taxon>Viruses</taxon>
        <taxon>Duplodnaviria</taxon>
        <taxon>Heunggongvirae</taxon>
        <taxon>Uroviricota</taxon>
        <taxon>Caudoviricetes</taxon>
    </lineage>
</organism>
<accession>A0A8S5UM08</accession>
<protein>
    <submittedName>
        <fullName evidence="2">Baseplate wedge subunit</fullName>
    </submittedName>
</protein>